<dbReference type="Proteomes" id="UP001159042">
    <property type="component" value="Unassembled WGS sequence"/>
</dbReference>
<dbReference type="InterPro" id="IPR050434">
    <property type="entry name" value="Glycosyl_hydrlase_28"/>
</dbReference>
<evidence type="ECO:0000256" key="6">
    <source>
        <dbReference type="ARBA" id="ARBA00023157"/>
    </source>
</evidence>
<dbReference type="InterPro" id="IPR000743">
    <property type="entry name" value="Glyco_hydro_28"/>
</dbReference>
<evidence type="ECO:0000256" key="2">
    <source>
        <dbReference type="ARBA" id="ARBA00012736"/>
    </source>
</evidence>
<dbReference type="FunFam" id="2.160.20.10:FF:000002">
    <property type="entry name" value="Endopolygalacturonase D"/>
    <property type="match status" value="1"/>
</dbReference>
<keyword evidence="8" id="KW-0961">Cell wall biogenesis/degradation</keyword>
<proteinExistence type="inferred from homology"/>
<dbReference type="GO" id="GO:0045490">
    <property type="term" value="P:pectin catabolic process"/>
    <property type="evidence" value="ECO:0007669"/>
    <property type="project" value="TreeGrafter"/>
</dbReference>
<evidence type="ECO:0000256" key="4">
    <source>
        <dbReference type="ARBA" id="ARBA00022737"/>
    </source>
</evidence>
<reference evidence="13 14" key="1">
    <citation type="journal article" date="2023" name="Insect Mol. Biol.">
        <title>Genome sequencing provides insights into the evolution of gene families encoding plant cell wall-degrading enzymes in longhorned beetles.</title>
        <authorList>
            <person name="Shin N.R."/>
            <person name="Okamura Y."/>
            <person name="Kirsch R."/>
            <person name="Pauchet Y."/>
        </authorList>
    </citation>
    <scope>NUCLEOTIDE SEQUENCE [LARGE SCALE GENOMIC DNA]</scope>
    <source>
        <strain evidence="13">EAD_L_NR</strain>
    </source>
</reference>
<comment type="similarity">
    <text evidence="1 11">Belongs to the glycosyl hydrolase 28 family.</text>
</comment>
<dbReference type="Gene3D" id="2.160.20.10">
    <property type="entry name" value="Single-stranded right-handed beta-helix, Pectin lyase-like"/>
    <property type="match status" value="1"/>
</dbReference>
<dbReference type="GO" id="GO:0005576">
    <property type="term" value="C:extracellular region"/>
    <property type="evidence" value="ECO:0007669"/>
    <property type="project" value="TreeGrafter"/>
</dbReference>
<evidence type="ECO:0000256" key="9">
    <source>
        <dbReference type="ARBA" id="ARBA00034074"/>
    </source>
</evidence>
<organism evidence="13 14">
    <name type="scientific">Exocentrus adspersus</name>
    <dbReference type="NCBI Taxonomy" id="1586481"/>
    <lineage>
        <taxon>Eukaryota</taxon>
        <taxon>Metazoa</taxon>
        <taxon>Ecdysozoa</taxon>
        <taxon>Arthropoda</taxon>
        <taxon>Hexapoda</taxon>
        <taxon>Insecta</taxon>
        <taxon>Pterygota</taxon>
        <taxon>Neoptera</taxon>
        <taxon>Endopterygota</taxon>
        <taxon>Coleoptera</taxon>
        <taxon>Polyphaga</taxon>
        <taxon>Cucujiformia</taxon>
        <taxon>Chrysomeloidea</taxon>
        <taxon>Cerambycidae</taxon>
        <taxon>Lamiinae</taxon>
        <taxon>Acanthocinini</taxon>
        <taxon>Exocentrus</taxon>
    </lineage>
</organism>
<feature type="chain" id="PRO_5043731688" description="endo-polygalacturonase" evidence="12">
    <location>
        <begin position="18"/>
        <end position="361"/>
    </location>
</feature>
<evidence type="ECO:0000256" key="7">
    <source>
        <dbReference type="ARBA" id="ARBA00023295"/>
    </source>
</evidence>
<evidence type="ECO:0000256" key="11">
    <source>
        <dbReference type="RuleBase" id="RU361169"/>
    </source>
</evidence>
<evidence type="ECO:0000256" key="5">
    <source>
        <dbReference type="ARBA" id="ARBA00022801"/>
    </source>
</evidence>
<evidence type="ECO:0000256" key="3">
    <source>
        <dbReference type="ARBA" id="ARBA00022729"/>
    </source>
</evidence>
<gene>
    <name evidence="13" type="ORF">NQ315_006683</name>
</gene>
<keyword evidence="4" id="KW-0677">Repeat</keyword>
<comment type="catalytic activity">
    <reaction evidence="9">
        <text>(1,4-alpha-D-galacturonosyl)n+m + H2O = (1,4-alpha-D-galacturonosyl)n + (1,4-alpha-D-galacturonosyl)m.</text>
        <dbReference type="EC" id="3.2.1.15"/>
    </reaction>
</comment>
<keyword evidence="6" id="KW-1015">Disulfide bond</keyword>
<keyword evidence="3 12" id="KW-0732">Signal</keyword>
<evidence type="ECO:0000256" key="8">
    <source>
        <dbReference type="ARBA" id="ARBA00023316"/>
    </source>
</evidence>
<keyword evidence="5 11" id="KW-0378">Hydrolase</keyword>
<protein>
    <recommendedName>
        <fullName evidence="2">endo-polygalacturonase</fullName>
        <ecNumber evidence="2">3.2.1.15</ecNumber>
    </recommendedName>
</protein>
<dbReference type="GO" id="GO:0004650">
    <property type="term" value="F:polygalacturonase activity"/>
    <property type="evidence" value="ECO:0007669"/>
    <property type="project" value="UniProtKB-EC"/>
</dbReference>
<evidence type="ECO:0000256" key="12">
    <source>
        <dbReference type="SAM" id="SignalP"/>
    </source>
</evidence>
<dbReference type="InterPro" id="IPR011050">
    <property type="entry name" value="Pectin_lyase_fold/virulence"/>
</dbReference>
<feature type="active site" evidence="10">
    <location>
        <position position="226"/>
    </location>
</feature>
<accession>A0AAV8WC54</accession>
<evidence type="ECO:0000313" key="14">
    <source>
        <dbReference type="Proteomes" id="UP001159042"/>
    </source>
</evidence>
<evidence type="ECO:0000256" key="1">
    <source>
        <dbReference type="ARBA" id="ARBA00008834"/>
    </source>
</evidence>
<dbReference type="SMART" id="SM00710">
    <property type="entry name" value="PbH1"/>
    <property type="match status" value="6"/>
</dbReference>
<dbReference type="InterPro" id="IPR012334">
    <property type="entry name" value="Pectin_lyas_fold"/>
</dbReference>
<evidence type="ECO:0000256" key="10">
    <source>
        <dbReference type="PROSITE-ProRule" id="PRU10052"/>
    </source>
</evidence>
<dbReference type="Pfam" id="PF00295">
    <property type="entry name" value="Glyco_hydro_28"/>
    <property type="match status" value="1"/>
</dbReference>
<dbReference type="EC" id="3.2.1.15" evidence="2"/>
<dbReference type="AlphaFoldDB" id="A0AAV8WC54"/>
<evidence type="ECO:0000313" key="13">
    <source>
        <dbReference type="EMBL" id="KAJ8923907.1"/>
    </source>
</evidence>
<dbReference type="EMBL" id="JANEYG010000003">
    <property type="protein sequence ID" value="KAJ8923907.1"/>
    <property type="molecule type" value="Genomic_DNA"/>
</dbReference>
<dbReference type="SUPFAM" id="SSF51126">
    <property type="entry name" value="Pectin lyase-like"/>
    <property type="match status" value="1"/>
</dbReference>
<dbReference type="PROSITE" id="PS00502">
    <property type="entry name" value="POLYGALACTURONASE"/>
    <property type="match status" value="1"/>
</dbReference>
<name>A0AAV8WC54_9CUCU</name>
<dbReference type="GO" id="GO:0071555">
    <property type="term" value="P:cell wall organization"/>
    <property type="evidence" value="ECO:0007669"/>
    <property type="project" value="UniProtKB-KW"/>
</dbReference>
<dbReference type="InterPro" id="IPR006626">
    <property type="entry name" value="PbH1"/>
</dbReference>
<dbReference type="PROSITE" id="PS51257">
    <property type="entry name" value="PROKAR_LIPOPROTEIN"/>
    <property type="match status" value="1"/>
</dbReference>
<feature type="signal peptide" evidence="12">
    <location>
        <begin position="1"/>
        <end position="17"/>
    </location>
</feature>
<keyword evidence="7 11" id="KW-0326">Glycosidase</keyword>
<sequence length="361" mass="38718">MKHFVVLLSATLTTIAAFKATSQNLTAVSCTISKYNADDILSAQNECDEIIIESINVPAGVTLDLTHLKTGSKLVFKGTIQWEYEEWTGPLMRIKGTNVEVIGSDGHVLDGRGHLWWDGQGGNGGKTKPKFLYASVVNSMIHKLNIKNTPVQAFSVNGCKDSIIQYITIDDKDGDSKGGHNTDAFNVNSSDNVTIKHCTIHNQDDCMAMNSGYNTFFTDNYCSGGHGISIGSVGNGAEVKGVKVTNCQVVDSDIGVRIKTRSGETGSVSDVLYENIELKNIHKYGIDIQGDYGPNDGKPTDGVPITDFTLKNIYGTVDTGGANIYVVVANAADWHWSDIKITGGEKKVNCTGIPPGTGVSC</sequence>
<dbReference type="PANTHER" id="PTHR31884:SF1">
    <property type="entry name" value="POLYGALACTURONASE"/>
    <property type="match status" value="1"/>
</dbReference>
<dbReference type="PANTHER" id="PTHR31884">
    <property type="entry name" value="POLYGALACTURONASE"/>
    <property type="match status" value="1"/>
</dbReference>
<keyword evidence="14" id="KW-1185">Reference proteome</keyword>
<comment type="caution">
    <text evidence="13">The sequence shown here is derived from an EMBL/GenBank/DDBJ whole genome shotgun (WGS) entry which is preliminary data.</text>
</comment>